<dbReference type="InterPro" id="IPR018060">
    <property type="entry name" value="HTH_AraC"/>
</dbReference>
<name>A0A434AWU5_9BACT</name>
<dbReference type="AlphaFoldDB" id="A0A434AWU5"/>
<dbReference type="PANTHER" id="PTHR43280">
    <property type="entry name" value="ARAC-FAMILY TRANSCRIPTIONAL REGULATOR"/>
    <property type="match status" value="1"/>
</dbReference>
<evidence type="ECO:0000313" key="5">
    <source>
        <dbReference type="EMBL" id="RUT78985.1"/>
    </source>
</evidence>
<comment type="caution">
    <text evidence="5">The sequence shown here is derived from an EMBL/GenBank/DDBJ whole genome shotgun (WGS) entry which is preliminary data.</text>
</comment>
<dbReference type="InterPro" id="IPR009057">
    <property type="entry name" value="Homeodomain-like_sf"/>
</dbReference>
<dbReference type="Gene3D" id="1.10.10.60">
    <property type="entry name" value="Homeodomain-like"/>
    <property type="match status" value="1"/>
</dbReference>
<evidence type="ECO:0000256" key="1">
    <source>
        <dbReference type="ARBA" id="ARBA00023015"/>
    </source>
</evidence>
<dbReference type="PANTHER" id="PTHR43280:SF32">
    <property type="entry name" value="TRANSCRIPTIONAL REGULATORY PROTEIN"/>
    <property type="match status" value="1"/>
</dbReference>
<organism evidence="5 6">
    <name type="scientific">Ancylomarina longa</name>
    <dbReference type="NCBI Taxonomy" id="2487017"/>
    <lineage>
        <taxon>Bacteria</taxon>
        <taxon>Pseudomonadati</taxon>
        <taxon>Bacteroidota</taxon>
        <taxon>Bacteroidia</taxon>
        <taxon>Marinilabiliales</taxon>
        <taxon>Marinifilaceae</taxon>
        <taxon>Ancylomarina</taxon>
    </lineage>
</organism>
<dbReference type="Pfam" id="PF12833">
    <property type="entry name" value="HTH_18"/>
    <property type="match status" value="1"/>
</dbReference>
<accession>A0A434AWU5</accession>
<keyword evidence="6" id="KW-1185">Reference proteome</keyword>
<dbReference type="EMBL" id="RJJX01000005">
    <property type="protein sequence ID" value="RUT78985.1"/>
    <property type="molecule type" value="Genomic_DNA"/>
</dbReference>
<keyword evidence="3" id="KW-0804">Transcription</keyword>
<dbReference type="RefSeq" id="WP_127343040.1">
    <property type="nucleotide sequence ID" value="NZ_RJJX01000005.1"/>
</dbReference>
<evidence type="ECO:0000313" key="6">
    <source>
        <dbReference type="Proteomes" id="UP000282985"/>
    </source>
</evidence>
<dbReference type="SUPFAM" id="SSF46689">
    <property type="entry name" value="Homeodomain-like"/>
    <property type="match status" value="1"/>
</dbReference>
<protein>
    <submittedName>
        <fullName evidence="5">AraC family transcriptional regulator</fullName>
    </submittedName>
</protein>
<evidence type="ECO:0000259" key="4">
    <source>
        <dbReference type="PROSITE" id="PS01124"/>
    </source>
</evidence>
<dbReference type="PRINTS" id="PR00032">
    <property type="entry name" value="HTHARAC"/>
</dbReference>
<proteinExistence type="predicted"/>
<gene>
    <name evidence="5" type="ORF">DLK05_05760</name>
</gene>
<keyword evidence="1" id="KW-0805">Transcription regulation</keyword>
<dbReference type="PROSITE" id="PS01124">
    <property type="entry name" value="HTH_ARAC_FAMILY_2"/>
    <property type="match status" value="1"/>
</dbReference>
<dbReference type="Proteomes" id="UP000282985">
    <property type="component" value="Unassembled WGS sequence"/>
</dbReference>
<dbReference type="SMART" id="SM00342">
    <property type="entry name" value="HTH_ARAC"/>
    <property type="match status" value="1"/>
</dbReference>
<dbReference type="OrthoDB" id="4480133at2"/>
<sequence length="291" mass="34140">MRRITTIKELHNFLGDDEYSEDRLVDIQDTGNISFDFPKTVPPFILDLYQIGIQKKFTCNLNYGFSKYNLDKGTLMFTEPGQTLSWKDKKMDEGYVLFFHPDLLNGHELSKEINSFNFFSYDTNEALILTEKEEERIISLLENLHSEIHHEEYSQQIVISILGLILEYSNRFYKRQFVTVEQSNNYVETFKGLLNNYYIQENERIVPNVQTFSEQLNITPAYLSDILKINTGKTAIEHIHTKIISEAKILLKQTKLTASEIAIKFGYDNPHYFSRLFKKKTNLTPIQFRNS</sequence>
<dbReference type="GO" id="GO:0043565">
    <property type="term" value="F:sequence-specific DNA binding"/>
    <property type="evidence" value="ECO:0007669"/>
    <property type="project" value="InterPro"/>
</dbReference>
<evidence type="ECO:0000256" key="3">
    <source>
        <dbReference type="ARBA" id="ARBA00023163"/>
    </source>
</evidence>
<evidence type="ECO:0000256" key="2">
    <source>
        <dbReference type="ARBA" id="ARBA00023125"/>
    </source>
</evidence>
<feature type="domain" description="HTH araC/xylS-type" evidence="4">
    <location>
        <begin position="188"/>
        <end position="291"/>
    </location>
</feature>
<reference evidence="5 6" key="1">
    <citation type="submission" date="2018-11" db="EMBL/GenBank/DDBJ databases">
        <title>Parancylomarina longa gen. nov., sp. nov., isolated from sediments of southern Okinawa.</title>
        <authorList>
            <person name="Fu T."/>
        </authorList>
    </citation>
    <scope>NUCLEOTIDE SEQUENCE [LARGE SCALE GENOMIC DNA]</scope>
    <source>
        <strain evidence="5 6">T3-2 S1-C</strain>
    </source>
</reference>
<keyword evidence="2" id="KW-0238">DNA-binding</keyword>
<dbReference type="InterPro" id="IPR020449">
    <property type="entry name" value="Tscrpt_reg_AraC-type_HTH"/>
</dbReference>
<dbReference type="GO" id="GO:0003700">
    <property type="term" value="F:DNA-binding transcription factor activity"/>
    <property type="evidence" value="ECO:0007669"/>
    <property type="project" value="InterPro"/>
</dbReference>